<dbReference type="OrthoDB" id="248320at2759"/>
<feature type="compositionally biased region" description="Polar residues" evidence="5">
    <location>
        <begin position="736"/>
        <end position="751"/>
    </location>
</feature>
<dbReference type="GO" id="GO:0008270">
    <property type="term" value="F:zinc ion binding"/>
    <property type="evidence" value="ECO:0007669"/>
    <property type="project" value="UniProtKB-KW"/>
</dbReference>
<dbReference type="InterPro" id="IPR001876">
    <property type="entry name" value="Znf_RanBP2"/>
</dbReference>
<dbReference type="Gene3D" id="1.10.238.10">
    <property type="entry name" value="EF-hand"/>
    <property type="match status" value="2"/>
</dbReference>
<proteinExistence type="predicted"/>
<keyword evidence="1" id="KW-0479">Metal-binding</keyword>
<feature type="compositionally biased region" description="Polar residues" evidence="5">
    <location>
        <begin position="1215"/>
        <end position="1238"/>
    </location>
</feature>
<feature type="compositionally biased region" description="Polar residues" evidence="5">
    <location>
        <begin position="785"/>
        <end position="799"/>
    </location>
</feature>
<feature type="region of interest" description="Disordered" evidence="5">
    <location>
        <begin position="1182"/>
        <end position="1334"/>
    </location>
</feature>
<feature type="region of interest" description="Disordered" evidence="5">
    <location>
        <begin position="879"/>
        <end position="902"/>
    </location>
</feature>
<feature type="compositionally biased region" description="Gly residues" evidence="5">
    <location>
        <begin position="1768"/>
        <end position="1797"/>
    </location>
</feature>
<feature type="region of interest" description="Disordered" evidence="5">
    <location>
        <begin position="617"/>
        <end position="819"/>
    </location>
</feature>
<evidence type="ECO:0000259" key="7">
    <source>
        <dbReference type="PROSITE" id="PS50222"/>
    </source>
</evidence>
<organism evidence="8 9">
    <name type="scientific">Thraustotheca clavata</name>
    <dbReference type="NCBI Taxonomy" id="74557"/>
    <lineage>
        <taxon>Eukaryota</taxon>
        <taxon>Sar</taxon>
        <taxon>Stramenopiles</taxon>
        <taxon>Oomycota</taxon>
        <taxon>Saprolegniomycetes</taxon>
        <taxon>Saprolegniales</taxon>
        <taxon>Achlyaceae</taxon>
        <taxon>Thraustotheca</taxon>
    </lineage>
</organism>
<evidence type="ECO:0000256" key="4">
    <source>
        <dbReference type="PROSITE-ProRule" id="PRU00322"/>
    </source>
</evidence>
<sequence length="1830" mass="190608">MLAKFAPKAGSWQCLVCMVQNPDPNASNCVSCESPNPNAPKTSNKPDGQANSFGSFGGFGTSQSSDNKQTFSFGFNPTSNTTQSTGFSFSAPTSTSSGTGTTTGFSFGIGSTANAAQSTDFGFSAPANSNTTTGSTTGFSFCVAPKEDKAVPKSDYGKDTDNVFNEDDESDDEEEERKEEREKASKAFDKVDVDGHGNIPASSFEKLFKALGTVYCEEEHSHTLKKLHKDGKIFKDSFVQWYESWIFDDNEEDVSDTEEVQEEKVIMSPERIKAALAKFTPAAGSWQCNVCMVQNSDSKAPSCVSCEAPNPNAPKKASSVTASTSSGFTFGFSGTPTSAPSPPVTFGFTSDTKSSPVAAFGSNSTSKGTKATGFSFGITPSSTATTDKEKFGTNTDNVFNEDDEDDGEIDEGEYEEEREKASAAFDEVDSGGSGCIPVALFEKIFKALGTVYCEEEHVHTLKKLNRDGLIYKDDFIRWYLEWIFGDSGSESSVEATSEVKSMKSPEEIKAAMARFTPVAGSWQCKVCMVQNPKADASRCVSCDSPNPGKSSSAPTNKSTGGFSFPTATLPSTSTLSKDTSKPSFGFGASTNSTATLPTINFGAGNALPFTTSKGFSFGKPSESNQTASTDKPTGFTFPASSKSTSAYPPDTSSKPAATPAFTAPAKNSSAYPPDTSSKPAATPAFPTPAKTSSAYPPDTSSKPAATPAFSFPAKSSSAYPPDTSTKPAATPAFSFPTKSTSAYPPDTSSKPAATPAFGTPAKSSSSYPPDTSSKPAATPAFGTPAKSTSAYPPDTSSKPAATPAFGTPAKSSSAYPPDTSAKPVATPAFNFSTKSSSVYPPDTSSKAAPAFSLTPSSKGAATPAFGTPAKSTLVYPPDTSSKPAATPAFGTPVRTTTPSPSMNGTATPLSGFSFPSKTAKSVDVNSGSVKSATKSTIPKSGATKVLPSSEAEGEIWSLINNFDKTLQTIRSEAEACEKAPSSESDFTKSLKTLRGKIIQICDTVDALEGSYQSHENNIQAVVGNSSDVQAQIECAKGLLATLEDKTLMAQLEDQPLDQRSATMRDKLKKQIEDINRFTVELDKHIRLLKEPGSSTETNSSAQLFRVLKLNYETSKREYNRALQLAEKMKELTVTAKSQAIIKAPVHKIVPSKELVRQLREEDEGVQKLRSVFGLPQQTIAPRDISSSIRRQPLRRETLTTKPEPVPEVVPKTRRSQLLSSSKTTIPTASKGGSLSFQQAPKPKEEPIAIPAPSGAQTKAAEVKSAESKPVKVASSGFSFGSNAPKVDATKSPARKPLSLGSLSFGDSSETVESPRVRKMSTASNGSKTPQKQTPISFNFATPKQATLKTENAIDVKSPVLSSVQKKPEDKPKIEPFKLNPTSSINYLERMKQFYEKHGNGKVISQAVMEKNLKENKDKEADLFLRLLKKYISQEATIDHAKEYLSTGTVPAALLAKTTPSASSFVSTTSSNTVFRSAAAQSPSFSFAKPPASPGKVSPFGGAATQSPAAIPFGQPSVTTPSPFQQTTPASSSPFGPPTTSSSPFGQPASTPAASPFGGGAKDYRTRLVEFYTKHNPTKLSDVDTVLAKYRGNEEKLFKNLEAKYEGKTNTPFGAGTTTIGFGNASSGTGFGQPSAPAATPAFGASNAFGASTPAFGSTAPLATSAFGSSNTMSSSAAPTFGSATPLGAAATTAFGATSSLGGTATPAFGSASSLGGASTFGNPSGFGSTAAPAAAGGGFAGFATTSAPSFGSFGGQPATGSVGQQSTGFGGQQSTGFGGQQSTGFGGQQSTGFGGQQSSGFGSSSGATFGSTSSFGQTSAFSGSSFTKMR</sequence>
<dbReference type="PANTHER" id="PTHR39666">
    <property type="entry name" value="RANBP2-TYPE DOMAIN-CONTAINING PROTEIN"/>
    <property type="match status" value="1"/>
</dbReference>
<dbReference type="GO" id="GO:0005509">
    <property type="term" value="F:calcium ion binding"/>
    <property type="evidence" value="ECO:0007669"/>
    <property type="project" value="InterPro"/>
</dbReference>
<keyword evidence="2 4" id="KW-0863">Zinc-finger</keyword>
<dbReference type="InterPro" id="IPR011992">
    <property type="entry name" value="EF-hand-dom_pair"/>
</dbReference>
<dbReference type="Pfam" id="PF00641">
    <property type="entry name" value="Zn_ribbon_RanBP"/>
    <property type="match status" value="3"/>
</dbReference>
<feature type="region of interest" description="Disordered" evidence="5">
    <location>
        <begin position="29"/>
        <end position="77"/>
    </location>
</feature>
<evidence type="ECO:0000313" key="9">
    <source>
        <dbReference type="Proteomes" id="UP000243217"/>
    </source>
</evidence>
<dbReference type="InterPro" id="IPR036443">
    <property type="entry name" value="Znf_RanBP2_sf"/>
</dbReference>
<dbReference type="STRING" id="74557.A0A1V9Y5D1"/>
<feature type="compositionally biased region" description="Polar residues" evidence="5">
    <location>
        <begin position="29"/>
        <end position="51"/>
    </location>
</feature>
<name>A0A1V9Y5D1_9STRA</name>
<dbReference type="PANTHER" id="PTHR39666:SF1">
    <property type="entry name" value="NUCLEAR PORE COMPLEX NUP2_50_61 DOMAIN-CONTAINING PROTEIN"/>
    <property type="match status" value="1"/>
</dbReference>
<feature type="region of interest" description="Disordered" evidence="5">
    <location>
        <begin position="536"/>
        <end position="564"/>
    </location>
</feature>
<feature type="compositionally biased region" description="Polar residues" evidence="5">
    <location>
        <begin position="1515"/>
        <end position="1525"/>
    </location>
</feature>
<feature type="compositionally biased region" description="Polar residues" evidence="5">
    <location>
        <begin position="893"/>
        <end position="902"/>
    </location>
</feature>
<evidence type="ECO:0000256" key="3">
    <source>
        <dbReference type="ARBA" id="ARBA00022833"/>
    </source>
</evidence>
<dbReference type="InterPro" id="IPR002048">
    <property type="entry name" value="EF_hand_dom"/>
</dbReference>
<evidence type="ECO:0000256" key="5">
    <source>
        <dbReference type="SAM" id="MobiDB-lite"/>
    </source>
</evidence>
<feature type="compositionally biased region" description="Low complexity" evidence="5">
    <location>
        <begin position="1199"/>
        <end position="1209"/>
    </location>
</feature>
<gene>
    <name evidence="8" type="ORF">THRCLA_11909</name>
</gene>
<feature type="compositionally biased region" description="Polar residues" evidence="5">
    <location>
        <begin position="66"/>
        <end position="77"/>
    </location>
</feature>
<feature type="compositionally biased region" description="Low complexity" evidence="5">
    <location>
        <begin position="675"/>
        <end position="721"/>
    </location>
</feature>
<dbReference type="Proteomes" id="UP000243217">
    <property type="component" value="Unassembled WGS sequence"/>
</dbReference>
<feature type="compositionally biased region" description="Acidic residues" evidence="5">
    <location>
        <begin position="399"/>
        <end position="416"/>
    </location>
</feature>
<feature type="compositionally biased region" description="Low complexity" evidence="5">
    <location>
        <begin position="763"/>
        <end position="775"/>
    </location>
</feature>
<feature type="compositionally biased region" description="Low complexity" evidence="5">
    <location>
        <begin position="651"/>
        <end position="666"/>
    </location>
</feature>
<feature type="region of interest" description="Disordered" evidence="5">
    <location>
        <begin position="1754"/>
        <end position="1830"/>
    </location>
</feature>
<dbReference type="SUPFAM" id="SSF90209">
    <property type="entry name" value="Ran binding protein zinc finger-like"/>
    <property type="match status" value="1"/>
</dbReference>
<feature type="compositionally biased region" description="Polar residues" evidence="5">
    <location>
        <begin position="543"/>
        <end position="561"/>
    </location>
</feature>
<feature type="compositionally biased region" description="Polar residues" evidence="5">
    <location>
        <begin position="1320"/>
        <end position="1334"/>
    </location>
</feature>
<dbReference type="PROSITE" id="PS50222">
    <property type="entry name" value="EF_HAND_2"/>
    <property type="match status" value="2"/>
</dbReference>
<feature type="domain" description="EF-hand" evidence="7">
    <location>
        <begin position="416"/>
        <end position="451"/>
    </location>
</feature>
<dbReference type="EMBL" id="JNBS01005099">
    <property type="protein sequence ID" value="OQR80930.1"/>
    <property type="molecule type" value="Genomic_DNA"/>
</dbReference>
<feature type="compositionally biased region" description="Low complexity" evidence="5">
    <location>
        <begin position="1798"/>
        <end position="1830"/>
    </location>
</feature>
<feature type="region of interest" description="Disordered" evidence="5">
    <location>
        <begin position="385"/>
        <end position="417"/>
    </location>
</feature>
<dbReference type="Gene3D" id="4.10.1060.10">
    <property type="entry name" value="Zinc finger, RanBP2-type"/>
    <property type="match status" value="3"/>
</dbReference>
<reference evidence="8 9" key="1">
    <citation type="journal article" date="2014" name="Genome Biol. Evol.">
        <title>The secreted proteins of Achlya hypogyna and Thraustotheca clavata identify the ancestral oomycete secretome and reveal gene acquisitions by horizontal gene transfer.</title>
        <authorList>
            <person name="Misner I."/>
            <person name="Blouin N."/>
            <person name="Leonard G."/>
            <person name="Richards T.A."/>
            <person name="Lane C.E."/>
        </authorList>
    </citation>
    <scope>NUCLEOTIDE SEQUENCE [LARGE SCALE GENOMIC DNA]</scope>
    <source>
        <strain evidence="8 9">ATCC 34112</strain>
    </source>
</reference>
<dbReference type="SUPFAM" id="SSF47473">
    <property type="entry name" value="EF-hand"/>
    <property type="match status" value="1"/>
</dbReference>
<feature type="domain" description="RanBP2-type" evidence="6">
    <location>
        <begin position="518"/>
        <end position="548"/>
    </location>
</feature>
<dbReference type="SMART" id="SM00547">
    <property type="entry name" value="ZnF_RBZ"/>
    <property type="match status" value="3"/>
</dbReference>
<protein>
    <submittedName>
        <fullName evidence="8">Nuclear pore complex protein</fullName>
    </submittedName>
</protein>
<feature type="domain" description="EF-hand" evidence="7">
    <location>
        <begin position="179"/>
        <end position="214"/>
    </location>
</feature>
<comment type="caution">
    <text evidence="8">The sequence shown here is derived from an EMBL/GenBank/DDBJ whole genome shotgun (WGS) entry which is preliminary data.</text>
</comment>
<feature type="compositionally biased region" description="Basic and acidic residues" evidence="5">
    <location>
        <begin position="151"/>
        <end position="161"/>
    </location>
</feature>
<feature type="compositionally biased region" description="Low complexity" evidence="5">
    <location>
        <begin position="1297"/>
        <end position="1308"/>
    </location>
</feature>
<keyword evidence="3" id="KW-0862">Zinc</keyword>
<evidence type="ECO:0000313" key="8">
    <source>
        <dbReference type="EMBL" id="OQR80930.1"/>
    </source>
</evidence>
<feature type="compositionally biased region" description="Acidic residues" evidence="5">
    <location>
        <begin position="164"/>
        <end position="177"/>
    </location>
</feature>
<dbReference type="PROSITE" id="PS50199">
    <property type="entry name" value="ZF_RANBP2_2"/>
    <property type="match status" value="1"/>
</dbReference>
<feature type="compositionally biased region" description="Low complexity" evidence="5">
    <location>
        <begin position="1526"/>
        <end position="1547"/>
    </location>
</feature>
<feature type="compositionally biased region" description="Basic and acidic residues" evidence="5">
    <location>
        <begin position="1260"/>
        <end position="1269"/>
    </location>
</feature>
<keyword evidence="9" id="KW-1185">Reference proteome</keyword>
<evidence type="ECO:0000256" key="2">
    <source>
        <dbReference type="ARBA" id="ARBA00022771"/>
    </source>
</evidence>
<accession>A0A1V9Y5D1</accession>
<evidence type="ECO:0000259" key="6">
    <source>
        <dbReference type="PROSITE" id="PS50199"/>
    </source>
</evidence>
<feature type="region of interest" description="Disordered" evidence="5">
    <location>
        <begin position="1483"/>
        <end position="1558"/>
    </location>
</feature>
<evidence type="ECO:0000256" key="1">
    <source>
        <dbReference type="ARBA" id="ARBA00022723"/>
    </source>
</evidence>
<feature type="region of interest" description="Disordered" evidence="5">
    <location>
        <begin position="151"/>
        <end position="186"/>
    </location>
</feature>
<feature type="compositionally biased region" description="Polar residues" evidence="5">
    <location>
        <begin position="621"/>
        <end position="631"/>
    </location>
</feature>